<comment type="caution">
    <text evidence="4">The sequence shown here is derived from an EMBL/GenBank/DDBJ whole genome shotgun (WGS) entry which is preliminary data.</text>
</comment>
<dbReference type="Proteomes" id="UP000179448">
    <property type="component" value="Unassembled WGS sequence"/>
</dbReference>
<keyword evidence="2" id="KW-0488">Methylation</keyword>
<reference evidence="4 5" key="1">
    <citation type="journal article" date="2016" name="Nat. Commun.">
        <title>Thousands of microbial genomes shed light on interconnected biogeochemical processes in an aquifer system.</title>
        <authorList>
            <person name="Anantharaman K."/>
            <person name="Brown C.T."/>
            <person name="Hug L.A."/>
            <person name="Sharon I."/>
            <person name="Castelle C.J."/>
            <person name="Probst A.J."/>
            <person name="Thomas B.C."/>
            <person name="Singh A."/>
            <person name="Wilkins M.J."/>
            <person name="Karaoz U."/>
            <person name="Brodie E.L."/>
            <person name="Williams K.H."/>
            <person name="Hubbard S.S."/>
            <person name="Banfield J.F."/>
        </authorList>
    </citation>
    <scope>NUCLEOTIDE SEQUENCE [LARGE SCALE GENOMIC DNA]</scope>
</reference>
<gene>
    <name evidence="4" type="ORF">A2997_00680</name>
</gene>
<dbReference type="SMART" id="SM00937">
    <property type="entry name" value="PCRF"/>
    <property type="match status" value="1"/>
</dbReference>
<dbReference type="PROSITE" id="PS00745">
    <property type="entry name" value="RF_PROK_I"/>
    <property type="match status" value="1"/>
</dbReference>
<evidence type="ECO:0000256" key="1">
    <source>
        <dbReference type="ARBA" id="ARBA00010835"/>
    </source>
</evidence>
<dbReference type="Gene3D" id="3.30.70.1660">
    <property type="match status" value="1"/>
</dbReference>
<dbReference type="PANTHER" id="PTHR43116">
    <property type="entry name" value="PEPTIDE CHAIN RELEASE FACTOR 2"/>
    <property type="match status" value="1"/>
</dbReference>
<dbReference type="EMBL" id="MFUQ01000016">
    <property type="protein sequence ID" value="OGI83489.1"/>
    <property type="molecule type" value="Genomic_DNA"/>
</dbReference>
<accession>A0A1F6WNM1</accession>
<dbReference type="InterPro" id="IPR045853">
    <property type="entry name" value="Pep_chain_release_fac_I_sf"/>
</dbReference>
<dbReference type="GO" id="GO:0005737">
    <property type="term" value="C:cytoplasm"/>
    <property type="evidence" value="ECO:0007669"/>
    <property type="project" value="UniProtKB-ARBA"/>
</dbReference>
<evidence type="ECO:0000256" key="2">
    <source>
        <dbReference type="ARBA" id="ARBA00022481"/>
    </source>
</evidence>
<dbReference type="Gene3D" id="3.30.160.20">
    <property type="match status" value="1"/>
</dbReference>
<dbReference type="InterPro" id="IPR000352">
    <property type="entry name" value="Pep_chain_release_fac_I"/>
</dbReference>
<dbReference type="InterPro" id="IPR005139">
    <property type="entry name" value="PCRF"/>
</dbReference>
<evidence type="ECO:0000313" key="5">
    <source>
        <dbReference type="Proteomes" id="UP000179448"/>
    </source>
</evidence>
<sequence>MESSALIQKKIADLEAEMIASDFWSDKNHAQSVIREIQLLKNKLAGVGVHDNGSALINILTGVGGDDAEDFSRMLYEMYKHFCERHNFILTLIDASENDNGGYRSISFEVDGLGAYGMLQHENGVHRLVRQSPFNSQSKRQTSFSMVEVLPLVTTLSSTKINPEDLEIEFTRAGGKGGQNVNKVETAVRVVHKPTGIAVRSSAERSQDRNKQKAMEILTSKLEVLYVEAEKQKVDAIKLSKTQKIEWGNQIRSYILHPYKLVKDHRTNVEIRDVDSVLDNGEIEALWNIN</sequence>
<dbReference type="STRING" id="1801766.A2997_00680"/>
<feature type="domain" description="Prokaryotic-type class I peptide chain release factors" evidence="3">
    <location>
        <begin position="172"/>
        <end position="188"/>
    </location>
</feature>
<evidence type="ECO:0000259" key="3">
    <source>
        <dbReference type="PROSITE" id="PS00745"/>
    </source>
</evidence>
<name>A0A1F6WNM1_9BACT</name>
<dbReference type="AlphaFoldDB" id="A0A1F6WNM1"/>
<evidence type="ECO:0000313" key="4">
    <source>
        <dbReference type="EMBL" id="OGI83489.1"/>
    </source>
</evidence>
<dbReference type="SUPFAM" id="SSF75620">
    <property type="entry name" value="Release factor"/>
    <property type="match status" value="1"/>
</dbReference>
<dbReference type="Pfam" id="PF03462">
    <property type="entry name" value="PCRF"/>
    <property type="match status" value="1"/>
</dbReference>
<organism evidence="4 5">
    <name type="scientific">Candidatus Nomurabacteria bacterium RIFCSPLOWO2_01_FULL_36_10b</name>
    <dbReference type="NCBI Taxonomy" id="1801766"/>
    <lineage>
        <taxon>Bacteria</taxon>
        <taxon>Candidatus Nomuraibacteriota</taxon>
    </lineage>
</organism>
<dbReference type="PANTHER" id="PTHR43116:SF3">
    <property type="entry name" value="CLASS I PEPTIDE CHAIN RELEASE FACTOR"/>
    <property type="match status" value="1"/>
</dbReference>
<proteinExistence type="inferred from homology"/>
<dbReference type="GO" id="GO:0003747">
    <property type="term" value="F:translation release factor activity"/>
    <property type="evidence" value="ECO:0007669"/>
    <property type="project" value="InterPro"/>
</dbReference>
<protein>
    <recommendedName>
        <fullName evidence="3">Prokaryotic-type class I peptide chain release factors domain-containing protein</fullName>
    </recommendedName>
</protein>
<dbReference type="Pfam" id="PF00472">
    <property type="entry name" value="RF-1"/>
    <property type="match status" value="1"/>
</dbReference>
<comment type="similarity">
    <text evidence="1">Belongs to the prokaryotic/mitochondrial release factor family.</text>
</comment>